<keyword evidence="9" id="KW-1133">Transmembrane helix</keyword>
<dbReference type="RefSeq" id="WP_166399825.1">
    <property type="nucleotide sequence ID" value="NZ_JAANAS010000039.1"/>
</dbReference>
<keyword evidence="8" id="KW-0234">DNA repair</keyword>
<dbReference type="Gene3D" id="3.60.10.10">
    <property type="entry name" value="Endonuclease/exonuclease/phosphatase"/>
    <property type="match status" value="1"/>
</dbReference>
<dbReference type="EMBL" id="JAANAS010000039">
    <property type="protein sequence ID" value="NGZ89562.1"/>
    <property type="molecule type" value="Genomic_DNA"/>
</dbReference>
<feature type="domain" description="Endonuclease/exonuclease/phosphatase" evidence="10">
    <location>
        <begin position="99"/>
        <end position="328"/>
    </location>
</feature>
<evidence type="ECO:0000256" key="4">
    <source>
        <dbReference type="ARBA" id="ARBA00022723"/>
    </source>
</evidence>
<dbReference type="CDD" id="cd09084">
    <property type="entry name" value="EEP-2"/>
    <property type="match status" value="1"/>
</dbReference>
<feature type="transmembrane region" description="Helical" evidence="9">
    <location>
        <begin position="7"/>
        <end position="26"/>
    </location>
</feature>
<comment type="cofactor">
    <cofactor evidence="2">
        <name>Mg(2+)</name>
        <dbReference type="ChEBI" id="CHEBI:18420"/>
    </cofactor>
</comment>
<evidence type="ECO:0000313" key="11">
    <source>
        <dbReference type="EMBL" id="NGZ89562.1"/>
    </source>
</evidence>
<dbReference type="GO" id="GO:0004519">
    <property type="term" value="F:endonuclease activity"/>
    <property type="evidence" value="ECO:0007669"/>
    <property type="project" value="UniProtKB-KW"/>
</dbReference>
<evidence type="ECO:0000256" key="6">
    <source>
        <dbReference type="ARBA" id="ARBA00022801"/>
    </source>
</evidence>
<dbReference type="PANTHER" id="PTHR15822">
    <property type="entry name" value="TRAF AND TNF RECEPTOR-ASSOCIATED PROTEIN"/>
    <property type="match status" value="1"/>
</dbReference>
<dbReference type="InterPro" id="IPR036691">
    <property type="entry name" value="Endo/exonu/phosph_ase_sf"/>
</dbReference>
<dbReference type="Proteomes" id="UP000643701">
    <property type="component" value="Unassembled WGS sequence"/>
</dbReference>
<keyword evidence="11" id="KW-0255">Endonuclease</keyword>
<feature type="transmembrane region" description="Helical" evidence="9">
    <location>
        <begin position="32"/>
        <end position="59"/>
    </location>
</feature>
<evidence type="ECO:0000256" key="5">
    <source>
        <dbReference type="ARBA" id="ARBA00022763"/>
    </source>
</evidence>
<dbReference type="GO" id="GO:0046872">
    <property type="term" value="F:metal ion binding"/>
    <property type="evidence" value="ECO:0007669"/>
    <property type="project" value="UniProtKB-KW"/>
</dbReference>
<evidence type="ECO:0000256" key="8">
    <source>
        <dbReference type="ARBA" id="ARBA00023204"/>
    </source>
</evidence>
<keyword evidence="5" id="KW-0227">DNA damage</keyword>
<evidence type="ECO:0000256" key="2">
    <source>
        <dbReference type="ARBA" id="ARBA00001946"/>
    </source>
</evidence>
<reference evidence="11" key="1">
    <citation type="submission" date="2020-03" db="EMBL/GenBank/DDBJ databases">
        <title>Psychroflexus Maritimus sp. nov., isolate from marine sediment.</title>
        <authorList>
            <person name="Zhong Y.-L."/>
        </authorList>
    </citation>
    <scope>NUCLEOTIDE SEQUENCE</scope>
    <source>
        <strain evidence="11">C1</strain>
    </source>
</reference>
<gene>
    <name evidence="11" type="ORF">G7034_04775</name>
</gene>
<accession>A0A967AC61</accession>
<name>A0A967AC61_9FLAO</name>
<keyword evidence="6" id="KW-0378">Hydrolase</keyword>
<dbReference type="SUPFAM" id="SSF56219">
    <property type="entry name" value="DNase I-like"/>
    <property type="match status" value="1"/>
</dbReference>
<keyword evidence="12" id="KW-1185">Reference proteome</keyword>
<dbReference type="AlphaFoldDB" id="A0A967AC61"/>
<organism evidence="11 12">
    <name type="scientific">Psychroflexus maritimus</name>
    <dbReference type="NCBI Taxonomy" id="2714865"/>
    <lineage>
        <taxon>Bacteria</taxon>
        <taxon>Pseudomonadati</taxon>
        <taxon>Bacteroidota</taxon>
        <taxon>Flavobacteriia</taxon>
        <taxon>Flavobacteriales</taxon>
        <taxon>Flavobacteriaceae</taxon>
        <taxon>Psychroflexus</taxon>
    </lineage>
</organism>
<dbReference type="GO" id="GO:0016787">
    <property type="term" value="F:hydrolase activity"/>
    <property type="evidence" value="ECO:0007669"/>
    <property type="project" value="UniProtKB-KW"/>
</dbReference>
<proteinExistence type="predicted"/>
<evidence type="ECO:0000256" key="9">
    <source>
        <dbReference type="SAM" id="Phobius"/>
    </source>
</evidence>
<dbReference type="Pfam" id="PF03372">
    <property type="entry name" value="Exo_endo_phos"/>
    <property type="match status" value="1"/>
</dbReference>
<evidence type="ECO:0000256" key="7">
    <source>
        <dbReference type="ARBA" id="ARBA00022842"/>
    </source>
</evidence>
<keyword evidence="7" id="KW-0460">Magnesium</keyword>
<evidence type="ECO:0000259" key="10">
    <source>
        <dbReference type="Pfam" id="PF03372"/>
    </source>
</evidence>
<evidence type="ECO:0000256" key="3">
    <source>
        <dbReference type="ARBA" id="ARBA00022722"/>
    </source>
</evidence>
<comment type="caution">
    <text evidence="11">The sequence shown here is derived from an EMBL/GenBank/DDBJ whole genome shotgun (WGS) entry which is preliminary data.</text>
</comment>
<dbReference type="GO" id="GO:0006281">
    <property type="term" value="P:DNA repair"/>
    <property type="evidence" value="ECO:0007669"/>
    <property type="project" value="UniProtKB-KW"/>
</dbReference>
<dbReference type="PANTHER" id="PTHR15822:SF4">
    <property type="entry name" value="TYROSYL-DNA PHOSPHODIESTERASE 2"/>
    <property type="match status" value="1"/>
</dbReference>
<feature type="transmembrane region" description="Helical" evidence="9">
    <location>
        <begin position="66"/>
        <end position="85"/>
    </location>
</feature>
<protein>
    <submittedName>
        <fullName evidence="11">Endonuclease/exonuclease/phosphatase family protein</fullName>
    </submittedName>
</protein>
<keyword evidence="9" id="KW-0812">Transmembrane</keyword>
<sequence length="337" mass="39591">MKYFDRFVYFLNSVFALLLILSYLLPYIPADFIPLLSILNFSIPILLLINLLFAIYWFIKLNKRMMLSIIILGIGYPHITSLYVINEKLERKDAKLHLLSYNVRHLNMHQWINDEDISKKINRFLLDENPSVIALQDFKEISEFDLSKQYPYNYIQHRGTNKNNALAIYSKFPILNQVNLNFENSLNNAIYADLLVEDDTLRVYNIHLESLKITPSMTALSEEDQQRLIKRVSNSFALQAKQAQLISESLSKCKYSKIVMGDFNNTAFSSVYREIKSYGLKDSFKERGNGFGRTFDFDFIPIRIDFILTDEEFEVIDFSNYNNEYSDHYPISSWVNF</sequence>
<keyword evidence="3" id="KW-0540">Nuclease</keyword>
<dbReference type="InterPro" id="IPR005135">
    <property type="entry name" value="Endo/exonuclease/phosphatase"/>
</dbReference>
<dbReference type="InterPro" id="IPR051547">
    <property type="entry name" value="TDP2-like"/>
</dbReference>
<keyword evidence="4" id="KW-0479">Metal-binding</keyword>
<comment type="cofactor">
    <cofactor evidence="1">
        <name>Mn(2+)</name>
        <dbReference type="ChEBI" id="CHEBI:29035"/>
    </cofactor>
</comment>
<evidence type="ECO:0000256" key="1">
    <source>
        <dbReference type="ARBA" id="ARBA00001936"/>
    </source>
</evidence>
<keyword evidence="9" id="KW-0472">Membrane</keyword>
<evidence type="ECO:0000313" key="12">
    <source>
        <dbReference type="Proteomes" id="UP000643701"/>
    </source>
</evidence>